<organism evidence="8">
    <name type="scientific">Anisakis simplex</name>
    <name type="common">Herring worm</name>
    <dbReference type="NCBI Taxonomy" id="6269"/>
    <lineage>
        <taxon>Eukaryota</taxon>
        <taxon>Metazoa</taxon>
        <taxon>Ecdysozoa</taxon>
        <taxon>Nematoda</taxon>
        <taxon>Chromadorea</taxon>
        <taxon>Rhabditida</taxon>
        <taxon>Spirurina</taxon>
        <taxon>Ascaridomorpha</taxon>
        <taxon>Ascaridoidea</taxon>
        <taxon>Anisakidae</taxon>
        <taxon>Anisakis</taxon>
        <taxon>Anisakis simplex complex</taxon>
    </lineage>
</organism>
<keyword evidence="3" id="KW-0964">Secreted</keyword>
<accession>A0A0M3K580</accession>
<comment type="subcellular location">
    <subcellularLocation>
        <location evidence="1">Secreted</location>
    </subcellularLocation>
</comment>
<evidence type="ECO:0000256" key="5">
    <source>
        <dbReference type="SAM" id="SignalP"/>
    </source>
</evidence>
<dbReference type="Gene3D" id="2.60.40.3330">
    <property type="match status" value="1"/>
</dbReference>
<comment type="similarity">
    <text evidence="2">Belongs to the nematode transthyretin-like family.</text>
</comment>
<sequence>MNQQLILLLATIPLIACGDAPPRTTSAKGTLLCGEKPYEDARVRLYRMNSEDNKEILDYKVTSSSGMFQVDGNTQGRPKNESIMTPFVRIYHKCDENPQKDASFCSNSPLNRFLFIRGFRRFQMQIPAEFVFNGRLAKQAFNLGSMNLQLIFPGETMEKHFQE</sequence>
<reference evidence="8" key="1">
    <citation type="submission" date="2017-02" db="UniProtKB">
        <authorList>
            <consortium name="WormBaseParasite"/>
        </authorList>
    </citation>
    <scope>IDENTIFICATION</scope>
</reference>
<evidence type="ECO:0000313" key="8">
    <source>
        <dbReference type="WBParaSite" id="ASIM_0001612101-mRNA-1"/>
    </source>
</evidence>
<dbReference type="EMBL" id="UYRR01032390">
    <property type="protein sequence ID" value="VDK55445.1"/>
    <property type="molecule type" value="Genomic_DNA"/>
</dbReference>
<dbReference type="AlphaFoldDB" id="A0A0M3K580"/>
<dbReference type="PANTHER" id="PTHR21700">
    <property type="entry name" value="TRANSTHYRETIN-LIKE FAMILY PROTEIN-RELATED"/>
    <property type="match status" value="1"/>
</dbReference>
<evidence type="ECO:0000256" key="3">
    <source>
        <dbReference type="ARBA" id="ARBA00022525"/>
    </source>
</evidence>
<evidence type="ECO:0000256" key="2">
    <source>
        <dbReference type="ARBA" id="ARBA00010112"/>
    </source>
</evidence>
<feature type="signal peptide" evidence="5">
    <location>
        <begin position="1"/>
        <end position="18"/>
    </location>
</feature>
<evidence type="ECO:0000313" key="6">
    <source>
        <dbReference type="EMBL" id="VDK55445.1"/>
    </source>
</evidence>
<protein>
    <submittedName>
        <fullName evidence="8">Transthyretin-like family protein</fullName>
    </submittedName>
</protein>
<reference evidence="6 7" key="2">
    <citation type="submission" date="2018-11" db="EMBL/GenBank/DDBJ databases">
        <authorList>
            <consortium name="Pathogen Informatics"/>
        </authorList>
    </citation>
    <scope>NUCLEOTIDE SEQUENCE [LARGE SCALE GENOMIC DNA]</scope>
</reference>
<keyword evidence="7" id="KW-1185">Reference proteome</keyword>
<evidence type="ECO:0000256" key="1">
    <source>
        <dbReference type="ARBA" id="ARBA00004613"/>
    </source>
</evidence>
<dbReference type="PANTHER" id="PTHR21700:SF48">
    <property type="entry name" value="TRANSTHYRETIN-LIKE FAMILY PROTEIN"/>
    <property type="match status" value="1"/>
</dbReference>
<dbReference type="InterPro" id="IPR038479">
    <property type="entry name" value="Transthyretin-like_sf"/>
</dbReference>
<dbReference type="Pfam" id="PF01060">
    <property type="entry name" value="TTR-52"/>
    <property type="match status" value="1"/>
</dbReference>
<proteinExistence type="inferred from homology"/>
<gene>
    <name evidence="6" type="ORF">ASIM_LOCUS15528</name>
</gene>
<dbReference type="OrthoDB" id="5811720at2759"/>
<evidence type="ECO:0000256" key="4">
    <source>
        <dbReference type="ARBA" id="ARBA00022729"/>
    </source>
</evidence>
<name>A0A0M3K580_ANISI</name>
<keyword evidence="4 5" id="KW-0732">Signal</keyword>
<feature type="chain" id="PRO_5043121228" evidence="5">
    <location>
        <begin position="19"/>
        <end position="163"/>
    </location>
</feature>
<dbReference type="GO" id="GO:0009986">
    <property type="term" value="C:cell surface"/>
    <property type="evidence" value="ECO:0007669"/>
    <property type="project" value="InterPro"/>
</dbReference>
<evidence type="ECO:0000313" key="7">
    <source>
        <dbReference type="Proteomes" id="UP000267096"/>
    </source>
</evidence>
<dbReference type="InterPro" id="IPR001534">
    <property type="entry name" value="Transthyretin-like"/>
</dbReference>
<dbReference type="GO" id="GO:0005576">
    <property type="term" value="C:extracellular region"/>
    <property type="evidence" value="ECO:0007669"/>
    <property type="project" value="UniProtKB-SubCell"/>
</dbReference>
<dbReference type="WBParaSite" id="ASIM_0001612101-mRNA-1">
    <property type="protein sequence ID" value="ASIM_0001612101-mRNA-1"/>
    <property type="gene ID" value="ASIM_0001612101"/>
</dbReference>
<dbReference type="Proteomes" id="UP000267096">
    <property type="component" value="Unassembled WGS sequence"/>
</dbReference>